<comment type="subcellular location">
    <subcellularLocation>
        <location evidence="1">Cell membrane</location>
        <topology evidence="1">Multi-pass membrane protein</topology>
    </subcellularLocation>
</comment>
<protein>
    <submittedName>
        <fullName evidence="9">MgtC/SapB family protein</fullName>
    </submittedName>
</protein>
<feature type="transmembrane region" description="Helical" evidence="7">
    <location>
        <begin position="118"/>
        <end position="136"/>
    </location>
</feature>
<proteinExistence type="inferred from homology"/>
<sequence>MLSETEAVLRLVLATLLGGALGLERELSDKPAGLRTHMLVAEGAALFMVGSMLLAQDFSQPSAGGLIDPSRIGSTIVTGVGFLGGGMILRARDRVYGLTTAAGIWVAAAIGMLVGAGYYLIAIVGTLIGIVTVVLFRRLEERLSVAKESGQQAMGRASDDD</sequence>
<evidence type="ECO:0000256" key="3">
    <source>
        <dbReference type="ARBA" id="ARBA00022475"/>
    </source>
</evidence>
<dbReference type="InterPro" id="IPR003416">
    <property type="entry name" value="MgtC/SapB/SrpB/YhiD_fam"/>
</dbReference>
<dbReference type="InterPro" id="IPR049177">
    <property type="entry name" value="MgtC_SapB_SrpB_YhiD_N"/>
</dbReference>
<keyword evidence="3" id="KW-1003">Cell membrane</keyword>
<evidence type="ECO:0000256" key="7">
    <source>
        <dbReference type="SAM" id="Phobius"/>
    </source>
</evidence>
<evidence type="ECO:0000313" key="9">
    <source>
        <dbReference type="EMBL" id="HEG90081.1"/>
    </source>
</evidence>
<comment type="similarity">
    <text evidence="2">Belongs to the MgtC/SapB family.</text>
</comment>
<name>A0A831TEH5_9BACT</name>
<evidence type="ECO:0000256" key="5">
    <source>
        <dbReference type="ARBA" id="ARBA00022989"/>
    </source>
</evidence>
<dbReference type="PANTHER" id="PTHR33778:SF1">
    <property type="entry name" value="MAGNESIUM TRANSPORTER YHID-RELATED"/>
    <property type="match status" value="1"/>
</dbReference>
<feature type="domain" description="MgtC/SapB/SrpB/YhiD N-terminal" evidence="8">
    <location>
        <begin position="11"/>
        <end position="141"/>
    </location>
</feature>
<dbReference type="Pfam" id="PF02308">
    <property type="entry name" value="MgtC"/>
    <property type="match status" value="1"/>
</dbReference>
<keyword evidence="5 7" id="KW-1133">Transmembrane helix</keyword>
<comment type="caution">
    <text evidence="9">The sequence shown here is derived from an EMBL/GenBank/DDBJ whole genome shotgun (WGS) entry which is preliminary data.</text>
</comment>
<dbReference type="GO" id="GO:0005886">
    <property type="term" value="C:plasma membrane"/>
    <property type="evidence" value="ECO:0007669"/>
    <property type="project" value="UniProtKB-SubCell"/>
</dbReference>
<feature type="transmembrane region" description="Helical" evidence="7">
    <location>
        <begin position="95"/>
        <end position="112"/>
    </location>
</feature>
<dbReference type="EMBL" id="DSIY01000029">
    <property type="protein sequence ID" value="HEG90081.1"/>
    <property type="molecule type" value="Genomic_DNA"/>
</dbReference>
<accession>A0A831TEH5</accession>
<evidence type="ECO:0000259" key="8">
    <source>
        <dbReference type="Pfam" id="PF02308"/>
    </source>
</evidence>
<evidence type="ECO:0000256" key="1">
    <source>
        <dbReference type="ARBA" id="ARBA00004651"/>
    </source>
</evidence>
<evidence type="ECO:0000256" key="2">
    <source>
        <dbReference type="ARBA" id="ARBA00009298"/>
    </source>
</evidence>
<reference evidence="9" key="1">
    <citation type="journal article" date="2020" name="mSystems">
        <title>Genome- and Community-Level Interaction Insights into Carbon Utilization and Element Cycling Functions of Hydrothermarchaeota in Hydrothermal Sediment.</title>
        <authorList>
            <person name="Zhou Z."/>
            <person name="Liu Y."/>
            <person name="Xu W."/>
            <person name="Pan J."/>
            <person name="Luo Z.H."/>
            <person name="Li M."/>
        </authorList>
    </citation>
    <scope>NUCLEOTIDE SEQUENCE [LARGE SCALE GENOMIC DNA]</scope>
    <source>
        <strain evidence="9">SpSt-210</strain>
    </source>
</reference>
<evidence type="ECO:0000256" key="6">
    <source>
        <dbReference type="ARBA" id="ARBA00023136"/>
    </source>
</evidence>
<dbReference type="PANTHER" id="PTHR33778">
    <property type="entry name" value="PROTEIN MGTC"/>
    <property type="match status" value="1"/>
</dbReference>
<feature type="transmembrane region" description="Helical" evidence="7">
    <location>
        <begin position="38"/>
        <end position="55"/>
    </location>
</feature>
<gene>
    <name evidence="9" type="ORF">ENP34_01340</name>
</gene>
<keyword evidence="6 7" id="KW-0472">Membrane</keyword>
<keyword evidence="4 7" id="KW-0812">Transmembrane</keyword>
<organism evidence="9">
    <name type="scientific">Thermorudis peleae</name>
    <dbReference type="NCBI Taxonomy" id="1382356"/>
    <lineage>
        <taxon>Bacteria</taxon>
        <taxon>Pseudomonadati</taxon>
        <taxon>Thermomicrobiota</taxon>
        <taxon>Thermomicrobia</taxon>
        <taxon>Thermomicrobia incertae sedis</taxon>
        <taxon>Thermorudis</taxon>
    </lineage>
</organism>
<evidence type="ECO:0000256" key="4">
    <source>
        <dbReference type="ARBA" id="ARBA00022692"/>
    </source>
</evidence>
<dbReference type="AlphaFoldDB" id="A0A831TEH5"/>
<dbReference type="PRINTS" id="PR01837">
    <property type="entry name" value="MGTCSAPBPROT"/>
</dbReference>